<dbReference type="InterPro" id="IPR003673">
    <property type="entry name" value="CoA-Trfase_fam_III"/>
</dbReference>
<evidence type="ECO:0000313" key="2">
    <source>
        <dbReference type="EMBL" id="VTZ63610.1"/>
    </source>
</evidence>
<dbReference type="Gene3D" id="3.40.50.10540">
    <property type="entry name" value="Crotonobetainyl-coa:carnitine coa-transferase, domain 1"/>
    <property type="match status" value="1"/>
</dbReference>
<dbReference type="Proteomes" id="UP000507954">
    <property type="component" value="Unassembled WGS sequence"/>
</dbReference>
<dbReference type="SUPFAM" id="SSF89796">
    <property type="entry name" value="CoA-transferase family III (CaiB/BaiF)"/>
    <property type="match status" value="1"/>
</dbReference>
<organism evidence="2">
    <name type="scientific">Sinorhizobium medicae</name>
    <dbReference type="NCBI Taxonomy" id="110321"/>
    <lineage>
        <taxon>Bacteria</taxon>
        <taxon>Pseudomonadati</taxon>
        <taxon>Pseudomonadota</taxon>
        <taxon>Alphaproteobacteria</taxon>
        <taxon>Hyphomicrobiales</taxon>
        <taxon>Rhizobiaceae</taxon>
        <taxon>Sinorhizobium/Ensifer group</taxon>
        <taxon>Sinorhizobium</taxon>
    </lineage>
</organism>
<dbReference type="GO" id="GO:0008410">
    <property type="term" value="F:CoA-transferase activity"/>
    <property type="evidence" value="ECO:0007669"/>
    <property type="project" value="TreeGrafter"/>
</dbReference>
<dbReference type="Gene3D" id="3.30.1540.10">
    <property type="entry name" value="formyl-coa transferase, domain 3"/>
    <property type="match status" value="1"/>
</dbReference>
<dbReference type="EMBL" id="CABFNB010000118">
    <property type="protein sequence ID" value="VTZ63610.1"/>
    <property type="molecule type" value="Genomic_DNA"/>
</dbReference>
<sequence>MKQNKKGALAGIRVLDLSRILAGPTATQLLGDLGAEVIKVERPGFGDDTRRWGPPFVPGTQGEDSDLSAYFLSANRNKKSIALDLTNLAQLELLKKLVAISDVVIENYKPGDLARRRIGYEDMIKIKPDLVWCSISGFGQTGPYRERTGYDFLVQAMGGMMSITGHPDERGGQPTKVGVGVADVMCGMYATVGILAALRHKEMTGEGQYIDLSLYDTQVAWLINAATNHLVSGKCPERLGNAHPNIAPYQTFATADNDIAVAVGNDEQFKRFARVIGLAELACDARFRTNSDRVENRHELARIITEALGSDCAEKWVARLLEAGVPSGQVAGVDEVLADPHTLARDMVIAMEQDDGRPLRLLGNPLKLSATPVAYQHPPPHLDQHREEILALIENGEASRSSVDAGAIPYSKAVYPR</sequence>
<dbReference type="InterPro" id="IPR023606">
    <property type="entry name" value="CoA-Trfase_III_dom_1_sf"/>
</dbReference>
<dbReference type="RefSeq" id="WP_101793549.1">
    <property type="nucleotide sequence ID" value="NZ_CABFNB010000118.1"/>
</dbReference>
<reference evidence="2" key="1">
    <citation type="submission" date="2019-06" db="EMBL/GenBank/DDBJ databases">
        <authorList>
            <person name="Le Quere A."/>
            <person name="Colella S."/>
        </authorList>
    </citation>
    <scope>NUCLEOTIDE SEQUENCE</scope>
    <source>
        <strain evidence="2">EmedicaeMD41</strain>
    </source>
</reference>
<dbReference type="InterPro" id="IPR050483">
    <property type="entry name" value="CoA-transferase_III_domain"/>
</dbReference>
<dbReference type="InterPro" id="IPR044855">
    <property type="entry name" value="CoA-Trfase_III_dom3_sf"/>
</dbReference>
<dbReference type="Pfam" id="PF02515">
    <property type="entry name" value="CoA_transf_3"/>
    <property type="match status" value="1"/>
</dbReference>
<dbReference type="AlphaFoldDB" id="A0A508X6C6"/>
<dbReference type="PANTHER" id="PTHR48207:SF3">
    <property type="entry name" value="SUCCINATE--HYDROXYMETHYLGLUTARATE COA-TRANSFERASE"/>
    <property type="match status" value="1"/>
</dbReference>
<name>A0A508X6C6_9HYPH</name>
<proteinExistence type="predicted"/>
<protein>
    <submittedName>
        <fullName evidence="2">CoA transferase</fullName>
    </submittedName>
</protein>
<dbReference type="PANTHER" id="PTHR48207">
    <property type="entry name" value="SUCCINATE--HYDROXYMETHYLGLUTARATE COA-TRANSFERASE"/>
    <property type="match status" value="1"/>
</dbReference>
<keyword evidence="1 2" id="KW-0808">Transferase</keyword>
<gene>
    <name evidence="2" type="ORF">EMEDMD4_500166</name>
</gene>
<evidence type="ECO:0000256" key="1">
    <source>
        <dbReference type="ARBA" id="ARBA00022679"/>
    </source>
</evidence>
<accession>A0A508X6C6</accession>